<dbReference type="SUPFAM" id="SSF51197">
    <property type="entry name" value="Clavaminate synthase-like"/>
    <property type="match status" value="1"/>
</dbReference>
<comment type="caution">
    <text evidence="3">The sequence shown here is derived from an EMBL/GenBank/DDBJ whole genome shotgun (WGS) entry which is preliminary data.</text>
</comment>
<sequence>MEFIESRVAEEQRFVDAAFPKTVLPGDVTDGDLAKLVLTERETLIAALDRYSALLFRGFKVNSVADFELVVEAFGWEAYPVPQKGMTTRTKFSDRVYSTNDAAPEYLINFHHEMSLRPTMPSKVLFYCSEPSPQGGDTSLVSSDVVLQTMEQRMPEFVAKAAKLGLFYCMISASDAEAGSPIVINKSWKSALGTQDEAEAAKRATEMLSCNSIRFLGEGRAEVTVGPLNPIGVSGEKRAWLVPLLGYNETMENVSNKFGDGSAVPEEALRIYKEILDEHHVNIKWQKGDVLLFDNLVVQHARRPGESPRLILGSLCK</sequence>
<gene>
    <name evidence="3" type="ORF">HPP92_004483</name>
</gene>
<reference evidence="3 4" key="1">
    <citation type="journal article" date="2020" name="Nat. Food">
        <title>A phased Vanilla planifolia genome enables genetic improvement of flavour and production.</title>
        <authorList>
            <person name="Hasing T."/>
            <person name="Tang H."/>
            <person name="Brym M."/>
            <person name="Khazi F."/>
            <person name="Huang T."/>
            <person name="Chambers A.H."/>
        </authorList>
    </citation>
    <scope>NUCLEOTIDE SEQUENCE [LARGE SCALE GENOMIC DNA]</scope>
    <source>
        <tissue evidence="3">Leaf</tissue>
    </source>
</reference>
<dbReference type="AlphaFoldDB" id="A0A835VI60"/>
<keyword evidence="1" id="KW-0560">Oxidoreductase</keyword>
<evidence type="ECO:0000313" key="4">
    <source>
        <dbReference type="Proteomes" id="UP000636800"/>
    </source>
</evidence>
<keyword evidence="4" id="KW-1185">Reference proteome</keyword>
<dbReference type="PANTHER" id="PTHR10696:SF21">
    <property type="entry name" value="TAUD_TFDA-LIKE DOMAIN-CONTAINING PROTEIN"/>
    <property type="match status" value="1"/>
</dbReference>
<proteinExistence type="predicted"/>
<evidence type="ECO:0000313" key="3">
    <source>
        <dbReference type="EMBL" id="KAG0499792.1"/>
    </source>
</evidence>
<dbReference type="EMBL" id="JADCNL010000001">
    <property type="protein sequence ID" value="KAG0499792.1"/>
    <property type="molecule type" value="Genomic_DNA"/>
</dbReference>
<dbReference type="InterPro" id="IPR003819">
    <property type="entry name" value="TauD/TfdA-like"/>
</dbReference>
<dbReference type="OrthoDB" id="1870484at2759"/>
<evidence type="ECO:0000259" key="2">
    <source>
        <dbReference type="Pfam" id="PF02668"/>
    </source>
</evidence>
<accession>A0A835VI60</accession>
<dbReference type="Pfam" id="PF02668">
    <property type="entry name" value="TauD"/>
    <property type="match status" value="2"/>
</dbReference>
<dbReference type="InterPro" id="IPR050411">
    <property type="entry name" value="AlphaKG_dependent_hydroxylases"/>
</dbReference>
<evidence type="ECO:0000256" key="1">
    <source>
        <dbReference type="ARBA" id="ARBA00023002"/>
    </source>
</evidence>
<name>A0A835VI60_VANPL</name>
<dbReference type="Proteomes" id="UP000636800">
    <property type="component" value="Chromosome 1"/>
</dbReference>
<feature type="domain" description="TauD/TfdA-like" evidence="2">
    <location>
        <begin position="31"/>
        <end position="159"/>
    </location>
</feature>
<feature type="domain" description="TauD/TfdA-like" evidence="2">
    <location>
        <begin position="253"/>
        <end position="312"/>
    </location>
</feature>
<dbReference type="InterPro" id="IPR042098">
    <property type="entry name" value="TauD-like_sf"/>
</dbReference>
<protein>
    <recommendedName>
        <fullName evidence="2">TauD/TfdA-like domain-containing protein</fullName>
    </recommendedName>
</protein>
<dbReference type="Gene3D" id="3.60.130.10">
    <property type="entry name" value="Clavaminate synthase-like"/>
    <property type="match status" value="1"/>
</dbReference>
<organism evidence="3 4">
    <name type="scientific">Vanilla planifolia</name>
    <name type="common">Vanilla</name>
    <dbReference type="NCBI Taxonomy" id="51239"/>
    <lineage>
        <taxon>Eukaryota</taxon>
        <taxon>Viridiplantae</taxon>
        <taxon>Streptophyta</taxon>
        <taxon>Embryophyta</taxon>
        <taxon>Tracheophyta</taxon>
        <taxon>Spermatophyta</taxon>
        <taxon>Magnoliopsida</taxon>
        <taxon>Liliopsida</taxon>
        <taxon>Asparagales</taxon>
        <taxon>Orchidaceae</taxon>
        <taxon>Vanilloideae</taxon>
        <taxon>Vanilleae</taxon>
        <taxon>Vanilla</taxon>
    </lineage>
</organism>
<dbReference type="GO" id="GO:0016491">
    <property type="term" value="F:oxidoreductase activity"/>
    <property type="evidence" value="ECO:0007669"/>
    <property type="project" value="UniProtKB-KW"/>
</dbReference>
<dbReference type="PANTHER" id="PTHR10696">
    <property type="entry name" value="GAMMA-BUTYROBETAINE HYDROXYLASE-RELATED"/>
    <property type="match status" value="1"/>
</dbReference>